<organism evidence="4">
    <name type="scientific">marine sediment metagenome</name>
    <dbReference type="NCBI Taxonomy" id="412755"/>
    <lineage>
        <taxon>unclassified sequences</taxon>
        <taxon>metagenomes</taxon>
        <taxon>ecological metagenomes</taxon>
    </lineage>
</organism>
<reference evidence="4" key="1">
    <citation type="journal article" date="2015" name="Nature">
        <title>Complex archaea that bridge the gap between prokaryotes and eukaryotes.</title>
        <authorList>
            <person name="Spang A."/>
            <person name="Saw J.H."/>
            <person name="Jorgensen S.L."/>
            <person name="Zaremba-Niedzwiedzka K."/>
            <person name="Martijn J."/>
            <person name="Lind A.E."/>
            <person name="van Eijk R."/>
            <person name="Schleper C."/>
            <person name="Guy L."/>
            <person name="Ettema T.J."/>
        </authorList>
    </citation>
    <scope>NUCLEOTIDE SEQUENCE</scope>
</reference>
<comment type="caution">
    <text evidence="4">The sequence shown here is derived from an EMBL/GenBank/DDBJ whole genome shotgun (WGS) entry which is preliminary data.</text>
</comment>
<evidence type="ECO:0000256" key="1">
    <source>
        <dbReference type="ARBA" id="ARBA00022603"/>
    </source>
</evidence>
<gene>
    <name evidence="4" type="ORF">LCGC14_2352410</name>
</gene>
<evidence type="ECO:0000256" key="3">
    <source>
        <dbReference type="ARBA" id="ARBA00022691"/>
    </source>
</evidence>
<dbReference type="InterPro" id="IPR018117">
    <property type="entry name" value="C5_DNA_meth_AS"/>
</dbReference>
<dbReference type="InterPro" id="IPR029063">
    <property type="entry name" value="SAM-dependent_MTases_sf"/>
</dbReference>
<dbReference type="GO" id="GO:0008168">
    <property type="term" value="F:methyltransferase activity"/>
    <property type="evidence" value="ECO:0007669"/>
    <property type="project" value="UniProtKB-KW"/>
</dbReference>
<evidence type="ECO:0000313" key="4">
    <source>
        <dbReference type="EMBL" id="KKL45756.1"/>
    </source>
</evidence>
<proteinExistence type="predicted"/>
<protein>
    <recommendedName>
        <fullName evidence="5">DNA (cytosine-5-)-methyltransferase</fullName>
    </recommendedName>
</protein>
<keyword evidence="3" id="KW-0949">S-adenosyl-L-methionine</keyword>
<evidence type="ECO:0000256" key="2">
    <source>
        <dbReference type="ARBA" id="ARBA00022679"/>
    </source>
</evidence>
<evidence type="ECO:0008006" key="5">
    <source>
        <dbReference type="Google" id="ProtNLM"/>
    </source>
</evidence>
<dbReference type="SUPFAM" id="SSF53335">
    <property type="entry name" value="S-adenosyl-L-methionine-dependent methyltransferases"/>
    <property type="match status" value="1"/>
</dbReference>
<dbReference type="EMBL" id="LAZR01034275">
    <property type="protein sequence ID" value="KKL45756.1"/>
    <property type="molecule type" value="Genomic_DNA"/>
</dbReference>
<feature type="non-terminal residue" evidence="4">
    <location>
        <position position="1"/>
    </location>
</feature>
<dbReference type="AlphaFoldDB" id="A0A0F9CWH1"/>
<sequence length="157" mass="17916">LDGFDVIHASPPCQSYSRALRHLARAEPKLIEPLRERLLRAGVPYIIENVLGAPLIDPIMLCGTMFGLNIWRHRLFEIVGVEDIMVPACRHDGMPLNPWRTSSRRAWELKHGKEIAYEQLWRNEMGVTWMHKTEAREAIPPAFTECIGRAMIHAAVA</sequence>
<keyword evidence="2" id="KW-0808">Transferase</keyword>
<dbReference type="PROSITE" id="PS00094">
    <property type="entry name" value="C5_MTASE_1"/>
    <property type="match status" value="1"/>
</dbReference>
<accession>A0A0F9CWH1</accession>
<keyword evidence="1" id="KW-0489">Methyltransferase</keyword>
<dbReference type="GO" id="GO:0032259">
    <property type="term" value="P:methylation"/>
    <property type="evidence" value="ECO:0007669"/>
    <property type="project" value="UniProtKB-KW"/>
</dbReference>
<name>A0A0F9CWH1_9ZZZZ</name>